<dbReference type="NCBIfam" id="NF047838">
    <property type="entry name" value="SCO4402_fam"/>
    <property type="match status" value="1"/>
</dbReference>
<gene>
    <name evidence="1" type="ORF">HZT40_22115</name>
</gene>
<name>A0A7L6AY59_9GAMM</name>
<dbReference type="InterPro" id="IPR057705">
    <property type="entry name" value="DUF7945"/>
</dbReference>
<dbReference type="Proteomes" id="UP000510621">
    <property type="component" value="Chromosome"/>
</dbReference>
<sequence>MKYPEMRKELIAYLSGLSNLQYQRDCWVNGNCPDGVEHDEFDYVVHFLFDDTKLSSNPKSLIGYLLKNESETILIQRLCQEIERIFEKYGTNLSDEEYMACHEWSTVISTARQAHAEITKPI</sequence>
<organism evidence="1 2">
    <name type="scientific">Candidatus Thiothrix singaporensis</name>
    <dbReference type="NCBI Taxonomy" id="2799669"/>
    <lineage>
        <taxon>Bacteria</taxon>
        <taxon>Pseudomonadati</taxon>
        <taxon>Pseudomonadota</taxon>
        <taxon>Gammaproteobacteria</taxon>
        <taxon>Thiotrichales</taxon>
        <taxon>Thiotrichaceae</taxon>
        <taxon>Thiothrix</taxon>
    </lineage>
</organism>
<evidence type="ECO:0000313" key="2">
    <source>
        <dbReference type="Proteomes" id="UP000510621"/>
    </source>
</evidence>
<dbReference type="KEGG" id="this:HZT40_22115"/>
<dbReference type="EMBL" id="CP059265">
    <property type="protein sequence ID" value="QLQ33862.1"/>
    <property type="molecule type" value="Genomic_DNA"/>
</dbReference>
<keyword evidence="2" id="KW-1185">Reference proteome</keyword>
<accession>A0A7L6AY59</accession>
<protein>
    <submittedName>
        <fullName evidence="1">Uncharacterized protein</fullName>
    </submittedName>
</protein>
<reference evidence="1" key="1">
    <citation type="submission" date="2020-06" db="EMBL/GenBank/DDBJ databases">
        <title>Analysis procedures for assessing recovery of high quality, complete, closed genomes from Nanopore long read metagenome sequencing.</title>
        <authorList>
            <person name="Bessarab I."/>
            <person name="Arumugam K."/>
            <person name="Haryono M."/>
            <person name="Liu X."/>
            <person name="Roy S."/>
            <person name="Zuniga-Montanez R.E."/>
            <person name="Qiu G."/>
            <person name="Drautz-Moses D.I."/>
            <person name="Law Y.Y."/>
            <person name="Wuertz S."/>
            <person name="Lauro F.M."/>
            <person name="Huson D.H."/>
            <person name="Williams R.B."/>
        </authorList>
    </citation>
    <scope>NUCLEOTIDE SEQUENCE [LARGE SCALE GENOMIC DNA]</scope>
    <source>
        <strain evidence="1">SSD2</strain>
    </source>
</reference>
<dbReference type="Pfam" id="PF25656">
    <property type="entry name" value="DUF7945"/>
    <property type="match status" value="1"/>
</dbReference>
<dbReference type="AlphaFoldDB" id="A0A7L6AY59"/>
<evidence type="ECO:0000313" key="1">
    <source>
        <dbReference type="EMBL" id="QLQ33862.1"/>
    </source>
</evidence>
<proteinExistence type="predicted"/>